<keyword evidence="2" id="KW-0456">Lyase</keyword>
<dbReference type="GO" id="GO:0018812">
    <property type="term" value="F:3-hydroxyacyl-CoA dehydratase activity"/>
    <property type="evidence" value="ECO:0007669"/>
    <property type="project" value="UniProtKB-EC"/>
</dbReference>
<dbReference type="GO" id="GO:0006633">
    <property type="term" value="P:fatty acid biosynthetic process"/>
    <property type="evidence" value="ECO:0007669"/>
    <property type="project" value="TreeGrafter"/>
</dbReference>
<dbReference type="InterPro" id="IPR002539">
    <property type="entry name" value="MaoC-like_dom"/>
</dbReference>
<dbReference type="EMBL" id="CACRSZ010000054">
    <property type="protein sequence ID" value="VYT31255.1"/>
    <property type="molecule type" value="Genomic_DNA"/>
</dbReference>
<dbReference type="Gene3D" id="3.10.129.10">
    <property type="entry name" value="Hotdog Thioesterase"/>
    <property type="match status" value="1"/>
</dbReference>
<evidence type="ECO:0000259" key="1">
    <source>
        <dbReference type="Pfam" id="PF01575"/>
    </source>
</evidence>
<name>A0A6N2VL26_9BACE</name>
<dbReference type="Pfam" id="PF01575">
    <property type="entry name" value="MaoC_dehydratas"/>
    <property type="match status" value="1"/>
</dbReference>
<dbReference type="InterPro" id="IPR050965">
    <property type="entry name" value="UPF0336/Enoyl-CoA_hydratase"/>
</dbReference>
<feature type="domain" description="MaoC-like" evidence="1">
    <location>
        <begin position="16"/>
        <end position="95"/>
    </location>
</feature>
<accession>A0A6N2VL26</accession>
<dbReference type="InterPro" id="IPR029069">
    <property type="entry name" value="HotDog_dom_sf"/>
</dbReference>
<dbReference type="CDD" id="cd03449">
    <property type="entry name" value="R_hydratase"/>
    <property type="match status" value="1"/>
</dbReference>
<gene>
    <name evidence="2" type="primary">phaJ</name>
    <name evidence="2" type="ORF">BFLFYP10_02335</name>
</gene>
<dbReference type="RefSeq" id="WP_156730135.1">
    <property type="nucleotide sequence ID" value="NZ_CACRSZ010000054.1"/>
</dbReference>
<dbReference type="GO" id="GO:0019171">
    <property type="term" value="F:(3R)-hydroxyacyl-[acyl-carrier-protein] dehydratase activity"/>
    <property type="evidence" value="ECO:0007669"/>
    <property type="project" value="TreeGrafter"/>
</dbReference>
<organism evidence="2">
    <name type="scientific">Bacteroides faecis</name>
    <dbReference type="NCBI Taxonomy" id="674529"/>
    <lineage>
        <taxon>Bacteria</taxon>
        <taxon>Pseudomonadati</taxon>
        <taxon>Bacteroidota</taxon>
        <taxon>Bacteroidia</taxon>
        <taxon>Bacteroidales</taxon>
        <taxon>Bacteroidaceae</taxon>
        <taxon>Bacteroides</taxon>
    </lineage>
</organism>
<dbReference type="AlphaFoldDB" id="A0A6N2VL26"/>
<dbReference type="PANTHER" id="PTHR43437:SF3">
    <property type="entry name" value="HYDROXYACYL-THIOESTER DEHYDRATASE TYPE 2, MITOCHONDRIAL"/>
    <property type="match status" value="1"/>
</dbReference>
<reference evidence="2" key="1">
    <citation type="submission" date="2019-11" db="EMBL/GenBank/DDBJ databases">
        <authorList>
            <person name="Feng L."/>
        </authorList>
    </citation>
    <scope>NUCLEOTIDE SEQUENCE</scope>
    <source>
        <strain evidence="2">BfaecisLFYP10</strain>
    </source>
</reference>
<sequence length="132" mass="15064">MNVGDHYSEEIVFSFEKLKQFCELIEDFNPIHTDWEYASNTEFGKPIVHGMYAASLFSKVLGSTFPGPGTINIERRLKFLRPILIDEKYRMDFVIDHIDNELNLVKIGCKLVNVSTGKASICCDTLVKCIQN</sequence>
<evidence type="ECO:0000313" key="2">
    <source>
        <dbReference type="EMBL" id="VYT31255.1"/>
    </source>
</evidence>
<dbReference type="PANTHER" id="PTHR43437">
    <property type="entry name" value="HYDROXYACYL-THIOESTER DEHYDRATASE TYPE 2, MITOCHONDRIAL-RELATED"/>
    <property type="match status" value="1"/>
</dbReference>
<dbReference type="EC" id="4.2.1.119" evidence="2"/>
<proteinExistence type="predicted"/>
<protein>
    <submittedName>
        <fullName evidence="2">(R)-specific enoyl-CoA hydratase</fullName>
        <ecNumber evidence="2">4.2.1.119</ecNumber>
    </submittedName>
</protein>
<dbReference type="SUPFAM" id="SSF54637">
    <property type="entry name" value="Thioesterase/thiol ester dehydrase-isomerase"/>
    <property type="match status" value="1"/>
</dbReference>